<name>A0A502I331_9PSED</name>
<keyword evidence="1" id="KW-1133">Transmembrane helix</keyword>
<keyword evidence="1" id="KW-0472">Membrane</keyword>
<dbReference type="RefSeq" id="WP_140665974.1">
    <property type="nucleotide sequence ID" value="NZ_RCZE01000002.1"/>
</dbReference>
<reference evidence="2 3" key="1">
    <citation type="journal article" date="2019" name="Environ. Microbiol.">
        <title>Species interactions and distinct microbial communities in high Arctic permafrost affected cryosols are associated with the CH4 and CO2 gas fluxes.</title>
        <authorList>
            <person name="Altshuler I."/>
            <person name="Hamel J."/>
            <person name="Turney S."/>
            <person name="Magnuson E."/>
            <person name="Levesque R."/>
            <person name="Greer C."/>
            <person name="Whyte L.G."/>
        </authorList>
    </citation>
    <scope>NUCLEOTIDE SEQUENCE [LARGE SCALE GENOMIC DNA]</scope>
    <source>
        <strain evidence="2 3">E3</strain>
    </source>
</reference>
<organism evidence="2 3">
    <name type="scientific">Pseudomonas arsenicoxydans</name>
    <dbReference type="NCBI Taxonomy" id="702115"/>
    <lineage>
        <taxon>Bacteria</taxon>
        <taxon>Pseudomonadati</taxon>
        <taxon>Pseudomonadota</taxon>
        <taxon>Gammaproteobacteria</taxon>
        <taxon>Pseudomonadales</taxon>
        <taxon>Pseudomonadaceae</taxon>
        <taxon>Pseudomonas</taxon>
    </lineage>
</organism>
<keyword evidence="1" id="KW-0812">Transmembrane</keyword>
<evidence type="ECO:0000256" key="1">
    <source>
        <dbReference type="SAM" id="Phobius"/>
    </source>
</evidence>
<comment type="caution">
    <text evidence="2">The sequence shown here is derived from an EMBL/GenBank/DDBJ whole genome shotgun (WGS) entry which is preliminary data.</text>
</comment>
<dbReference type="AlphaFoldDB" id="A0A502I331"/>
<accession>A0A502I331</accession>
<dbReference type="EMBL" id="RCZE01000002">
    <property type="protein sequence ID" value="TPG80384.1"/>
    <property type="molecule type" value="Genomic_DNA"/>
</dbReference>
<evidence type="ECO:0000313" key="3">
    <source>
        <dbReference type="Proteomes" id="UP000317933"/>
    </source>
</evidence>
<dbReference type="Proteomes" id="UP000317933">
    <property type="component" value="Unassembled WGS sequence"/>
</dbReference>
<evidence type="ECO:0000313" key="2">
    <source>
        <dbReference type="EMBL" id="TPG80384.1"/>
    </source>
</evidence>
<sequence length="110" mass="11995">MNRWQRLWLSVKLIAAVAACVAAGVQAFFYMMDSSDASRIHPLSILVAGLIFGFVTFGLLTSIERGIRRLLAPLFTAKPQPQAHADTDSELAAQPPLMLSVDEPAQQKSL</sequence>
<feature type="transmembrane region" description="Helical" evidence="1">
    <location>
        <begin position="43"/>
        <end position="63"/>
    </location>
</feature>
<protein>
    <submittedName>
        <fullName evidence="2">Uncharacterized protein</fullName>
    </submittedName>
</protein>
<gene>
    <name evidence="2" type="ORF">EAH78_04005</name>
</gene>
<proteinExistence type="predicted"/>